<accession>A0ABX2TFB1</accession>
<keyword evidence="4" id="KW-1185">Reference proteome</keyword>
<keyword evidence="3" id="KW-0808">Transferase</keyword>
<dbReference type="RefSeq" id="WP_180284595.1">
    <property type="nucleotide sequence ID" value="NZ_JABFDB010000021.1"/>
</dbReference>
<evidence type="ECO:0000313" key="4">
    <source>
        <dbReference type="Proteomes" id="UP000584642"/>
    </source>
</evidence>
<gene>
    <name evidence="3" type="primary">rnk</name>
    <name evidence="3" type="ORF">HND93_24275</name>
</gene>
<dbReference type="Gene3D" id="1.10.286.20">
    <property type="match status" value="1"/>
</dbReference>
<dbReference type="InterPro" id="IPR001437">
    <property type="entry name" value="Tscrpt_elong_fac_GreA/B_C"/>
</dbReference>
<dbReference type="Gene3D" id="3.10.50.30">
    <property type="entry name" value="Transcription elongation factor, GreA/GreB, C-terminal domain"/>
    <property type="match status" value="1"/>
</dbReference>
<dbReference type="Pfam" id="PF14760">
    <property type="entry name" value="Rnk_N"/>
    <property type="match status" value="1"/>
</dbReference>
<feature type="domain" description="Regulator of nucleoside diphosphate kinase N-terminal" evidence="2">
    <location>
        <begin position="8"/>
        <end position="47"/>
    </location>
</feature>
<dbReference type="NCBIfam" id="NF004396">
    <property type="entry name" value="PRK05753.1"/>
    <property type="match status" value="1"/>
</dbReference>
<dbReference type="SUPFAM" id="SSF54534">
    <property type="entry name" value="FKBP-like"/>
    <property type="match status" value="1"/>
</dbReference>
<dbReference type="InterPro" id="IPR029462">
    <property type="entry name" value="Rnk_N"/>
</dbReference>
<dbReference type="EMBL" id="JABFDB010000021">
    <property type="protein sequence ID" value="NYZ22839.1"/>
    <property type="molecule type" value="Genomic_DNA"/>
</dbReference>
<proteinExistence type="predicted"/>
<keyword evidence="3" id="KW-0418">Kinase</keyword>
<evidence type="ECO:0000259" key="1">
    <source>
        <dbReference type="Pfam" id="PF01272"/>
    </source>
</evidence>
<reference evidence="3 4" key="1">
    <citation type="submission" date="2020-05" db="EMBL/GenBank/DDBJ databases">
        <title>Azospirillum oleiclasticum sp. nov, a nitrogen-fixing and heavy crude oil-emulsifying bacterium isolated from the crude oil of Yumen Oilfield.</title>
        <authorList>
            <person name="Wu D."/>
            <person name="Cai M."/>
            <person name="Zhang X."/>
        </authorList>
    </citation>
    <scope>NUCLEOTIDE SEQUENCE [LARGE SCALE GENOMIC DNA]</scope>
    <source>
        <strain evidence="3 4">ROY-1-1-2</strain>
    </source>
</reference>
<protein>
    <submittedName>
        <fullName evidence="3">Nucleoside diphosphate kinase regulator</fullName>
    </submittedName>
</protein>
<evidence type="ECO:0000313" key="3">
    <source>
        <dbReference type="EMBL" id="NYZ22839.1"/>
    </source>
</evidence>
<feature type="domain" description="Transcription elongation factor GreA/GreB C-terminal" evidence="1">
    <location>
        <begin position="57"/>
        <end position="129"/>
    </location>
</feature>
<dbReference type="InterPro" id="IPR036953">
    <property type="entry name" value="GreA/GreB_C_sf"/>
</dbReference>
<organism evidence="3 4">
    <name type="scientific">Azospirillum oleiclasticum</name>
    <dbReference type="NCBI Taxonomy" id="2735135"/>
    <lineage>
        <taxon>Bacteria</taxon>
        <taxon>Pseudomonadati</taxon>
        <taxon>Pseudomonadota</taxon>
        <taxon>Alphaproteobacteria</taxon>
        <taxon>Rhodospirillales</taxon>
        <taxon>Azospirillaceae</taxon>
        <taxon>Azospirillum</taxon>
    </lineage>
</organism>
<dbReference type="GO" id="GO:0016301">
    <property type="term" value="F:kinase activity"/>
    <property type="evidence" value="ECO:0007669"/>
    <property type="project" value="UniProtKB-KW"/>
</dbReference>
<dbReference type="InterPro" id="IPR023459">
    <property type="entry name" value="Tscrpt_elong_fac_GreA/B_fam"/>
</dbReference>
<name>A0ABX2TFB1_9PROT</name>
<comment type="caution">
    <text evidence="3">The sequence shown here is derived from an EMBL/GenBank/DDBJ whole genome shotgun (WGS) entry which is preliminary data.</text>
</comment>
<dbReference type="Pfam" id="PF01272">
    <property type="entry name" value="GreA_GreB"/>
    <property type="match status" value="1"/>
</dbReference>
<dbReference type="Proteomes" id="UP000584642">
    <property type="component" value="Unassembled WGS sequence"/>
</dbReference>
<evidence type="ECO:0000259" key="2">
    <source>
        <dbReference type="Pfam" id="PF14760"/>
    </source>
</evidence>
<dbReference type="PANTHER" id="PTHR30437:SF5">
    <property type="entry name" value="REGULATOR OF NUCLEOSIDE DIPHOSPHATE KINASE"/>
    <property type="match status" value="1"/>
</dbReference>
<dbReference type="PANTHER" id="PTHR30437">
    <property type="entry name" value="TRANSCRIPTION ELONGATION FACTOR GREA"/>
    <property type="match status" value="1"/>
</dbReference>
<sequence length="132" mass="14348">MRSAEPFPAITLTAADHSRLSALVETVADTAPDVYDYLSRELDRAAVTEVPDIAPSIVTMNAEVTFRDESTGQCRRITLVYPGEADLENGRLSILTPIGAALIGVAEGRSIRWYDRQGEARTLTVLEVERGG</sequence>